<proteinExistence type="predicted"/>
<protein>
    <submittedName>
        <fullName evidence="2">Uncharacterized protein</fullName>
    </submittedName>
</protein>
<sequence length="129" mass="14380">MGVPVAAWPMHSDRPRNSFLVTEMLKIGLIVREWEKCEELVSGSTIENVVSKLMASEEGNVISKRSEEFGRSRKAFHRERASEVLAKHHEKYMPSEVAAALEKNKKLFSQMEGNEEEADAAAPPAAARA</sequence>
<dbReference type="SUPFAM" id="SSF53756">
    <property type="entry name" value="UDP-Glycosyltransferase/glycogen phosphorylase"/>
    <property type="match status" value="1"/>
</dbReference>
<reference evidence="3" key="1">
    <citation type="journal article" date="2023" name="Proc. Natl. Acad. Sci. U.S.A.">
        <title>Genomic and structural basis for evolution of tropane alkaloid biosynthesis.</title>
        <authorList>
            <person name="Wanga Y.-J."/>
            <person name="Taina T."/>
            <person name="Yua J.-Y."/>
            <person name="Lia J."/>
            <person name="Xua B."/>
            <person name="Chenc J."/>
            <person name="D'Auriad J.C."/>
            <person name="Huanga J.-P."/>
            <person name="Huanga S.-X."/>
        </authorList>
    </citation>
    <scope>NUCLEOTIDE SEQUENCE [LARGE SCALE GENOMIC DNA]</scope>
    <source>
        <strain evidence="3">cv. KIB-2019</strain>
    </source>
</reference>
<evidence type="ECO:0000256" key="1">
    <source>
        <dbReference type="SAM" id="MobiDB-lite"/>
    </source>
</evidence>
<organism evidence="2 3">
    <name type="scientific">Anisodus acutangulus</name>
    <dbReference type="NCBI Taxonomy" id="402998"/>
    <lineage>
        <taxon>Eukaryota</taxon>
        <taxon>Viridiplantae</taxon>
        <taxon>Streptophyta</taxon>
        <taxon>Embryophyta</taxon>
        <taxon>Tracheophyta</taxon>
        <taxon>Spermatophyta</taxon>
        <taxon>Magnoliopsida</taxon>
        <taxon>eudicotyledons</taxon>
        <taxon>Gunneridae</taxon>
        <taxon>Pentapetalae</taxon>
        <taxon>asterids</taxon>
        <taxon>lamiids</taxon>
        <taxon>Solanales</taxon>
        <taxon>Solanaceae</taxon>
        <taxon>Solanoideae</taxon>
        <taxon>Hyoscyameae</taxon>
        <taxon>Anisodus</taxon>
    </lineage>
</organism>
<keyword evidence="3" id="KW-1185">Reference proteome</keyword>
<dbReference type="Proteomes" id="UP001152561">
    <property type="component" value="Unassembled WGS sequence"/>
</dbReference>
<evidence type="ECO:0000313" key="2">
    <source>
        <dbReference type="EMBL" id="KAJ8528535.1"/>
    </source>
</evidence>
<dbReference type="AlphaFoldDB" id="A0A9Q1L703"/>
<dbReference type="GO" id="GO:1901135">
    <property type="term" value="P:carbohydrate derivative metabolic process"/>
    <property type="evidence" value="ECO:0007669"/>
    <property type="project" value="UniProtKB-ARBA"/>
</dbReference>
<accession>A0A9Q1L703</accession>
<dbReference type="GO" id="GO:0008194">
    <property type="term" value="F:UDP-glycosyltransferase activity"/>
    <property type="evidence" value="ECO:0007669"/>
    <property type="project" value="UniProtKB-ARBA"/>
</dbReference>
<dbReference type="OrthoDB" id="1301775at2759"/>
<dbReference type="PANTHER" id="PTHR48044">
    <property type="entry name" value="GLYCOSYLTRANSFERASE"/>
    <property type="match status" value="1"/>
</dbReference>
<evidence type="ECO:0000313" key="3">
    <source>
        <dbReference type="Proteomes" id="UP001152561"/>
    </source>
</evidence>
<dbReference type="PANTHER" id="PTHR48044:SF80">
    <property type="entry name" value="ZEATIN O-XYLOSYLTRANSFERASE-LIKE"/>
    <property type="match status" value="1"/>
</dbReference>
<feature type="region of interest" description="Disordered" evidence="1">
    <location>
        <begin position="109"/>
        <end position="129"/>
    </location>
</feature>
<dbReference type="EMBL" id="JAJAGQ010000023">
    <property type="protein sequence ID" value="KAJ8528535.1"/>
    <property type="molecule type" value="Genomic_DNA"/>
</dbReference>
<gene>
    <name evidence="2" type="ORF">K7X08_022227</name>
</gene>
<dbReference type="Gene3D" id="3.40.50.2000">
    <property type="entry name" value="Glycogen Phosphorylase B"/>
    <property type="match status" value="1"/>
</dbReference>
<name>A0A9Q1L703_9SOLA</name>
<feature type="compositionally biased region" description="Low complexity" evidence="1">
    <location>
        <begin position="120"/>
        <end position="129"/>
    </location>
</feature>
<comment type="caution">
    <text evidence="2">The sequence shown here is derived from an EMBL/GenBank/DDBJ whole genome shotgun (WGS) entry which is preliminary data.</text>
</comment>